<dbReference type="RefSeq" id="WP_303735408.1">
    <property type="nucleotide sequence ID" value="NZ_CAKZHK010000006.1"/>
</dbReference>
<feature type="transmembrane region" description="Helical" evidence="8">
    <location>
        <begin position="200"/>
        <end position="224"/>
    </location>
</feature>
<organism evidence="9 10">
    <name type="scientific">Corynebacterium kroppenstedtii</name>
    <dbReference type="NCBI Taxonomy" id="161879"/>
    <lineage>
        <taxon>Bacteria</taxon>
        <taxon>Bacillati</taxon>
        <taxon>Actinomycetota</taxon>
        <taxon>Actinomycetes</taxon>
        <taxon>Mycobacteriales</taxon>
        <taxon>Corynebacteriaceae</taxon>
        <taxon>Corynebacterium</taxon>
    </lineage>
</organism>
<proteinExistence type="inferred from homology"/>
<evidence type="ECO:0000256" key="8">
    <source>
        <dbReference type="SAM" id="Phobius"/>
    </source>
</evidence>
<dbReference type="CDD" id="cd06550">
    <property type="entry name" value="TM_ABC_iron-siderophores_like"/>
    <property type="match status" value="1"/>
</dbReference>
<keyword evidence="3" id="KW-0813">Transport</keyword>
<evidence type="ECO:0000313" key="9">
    <source>
        <dbReference type="EMBL" id="PZR03714.1"/>
    </source>
</evidence>
<evidence type="ECO:0000256" key="1">
    <source>
        <dbReference type="ARBA" id="ARBA00004651"/>
    </source>
</evidence>
<feature type="transmembrane region" description="Helical" evidence="8">
    <location>
        <begin position="100"/>
        <end position="119"/>
    </location>
</feature>
<keyword evidence="6 8" id="KW-1133">Transmembrane helix</keyword>
<feature type="transmembrane region" description="Helical" evidence="8">
    <location>
        <begin position="288"/>
        <end position="310"/>
    </location>
</feature>
<gene>
    <name evidence="9" type="ORF">DI525_09180</name>
</gene>
<keyword evidence="5 8" id="KW-0812">Transmembrane</keyword>
<dbReference type="GO" id="GO:0022857">
    <property type="term" value="F:transmembrane transporter activity"/>
    <property type="evidence" value="ECO:0007669"/>
    <property type="project" value="InterPro"/>
</dbReference>
<dbReference type="GO" id="GO:0005886">
    <property type="term" value="C:plasma membrane"/>
    <property type="evidence" value="ECO:0007669"/>
    <property type="project" value="UniProtKB-SubCell"/>
</dbReference>
<evidence type="ECO:0000256" key="3">
    <source>
        <dbReference type="ARBA" id="ARBA00022448"/>
    </source>
</evidence>
<dbReference type="GO" id="GO:0033214">
    <property type="term" value="P:siderophore-iron import into cell"/>
    <property type="evidence" value="ECO:0007669"/>
    <property type="project" value="TreeGrafter"/>
</dbReference>
<sequence length="345" mass="35231">MTSTVKLWILVSASLVALFVSVLFSITLGPLSVSMTDAWRVVAFKLGLSSTLEGVTLLEQNAIWELRMPRALLAAVAGAALAICGAVLQSLLRNGLADPYLLGISSGASAGAVVVVLTASTAASFVMASGALVGALAAFSLVLLLAWAAGNGNHNIILAGVAITQLFSALTSFLIMFSADANTTRGVLFWMLGSLASSSWQTVALSAAIFAVSFVVLFCHSTALDAFTFGADSAASLGINVKRVRMVVIGVASLLAATIVSSSGAIGFVGLVLPHAARLMVGTGHRRVLPVSAALGAILLVWVDALGRTVAVPVEIPVGVITALVGVPLFIALLIKQGRGSRTHV</sequence>
<feature type="transmembrane region" description="Helical" evidence="8">
    <location>
        <begin position="316"/>
        <end position="335"/>
    </location>
</feature>
<evidence type="ECO:0000256" key="6">
    <source>
        <dbReference type="ARBA" id="ARBA00022989"/>
    </source>
</evidence>
<dbReference type="EMBL" id="QFRA01000030">
    <property type="protein sequence ID" value="PZR03714.1"/>
    <property type="molecule type" value="Genomic_DNA"/>
</dbReference>
<dbReference type="AlphaFoldDB" id="A0A2W5UKA7"/>
<dbReference type="PANTHER" id="PTHR30472:SF67">
    <property type="entry name" value="PERMEASE OF ABC TRANSPORTER-RELATED"/>
    <property type="match status" value="1"/>
</dbReference>
<comment type="subcellular location">
    <subcellularLocation>
        <location evidence="1">Cell membrane</location>
        <topology evidence="1">Multi-pass membrane protein</topology>
    </subcellularLocation>
</comment>
<reference evidence="9 10" key="1">
    <citation type="submission" date="2017-08" db="EMBL/GenBank/DDBJ databases">
        <title>Infants hospitalized years apart are colonized by the same room-sourced microbial strains.</title>
        <authorList>
            <person name="Brooks B."/>
            <person name="Olm M.R."/>
            <person name="Firek B.A."/>
            <person name="Baker R."/>
            <person name="Thomas B.C."/>
            <person name="Morowitz M.J."/>
            <person name="Banfield J.F."/>
        </authorList>
    </citation>
    <scope>NUCLEOTIDE SEQUENCE [LARGE SCALE GENOMIC DNA]</scope>
    <source>
        <strain evidence="9">S2_003_000_R1_3</strain>
    </source>
</reference>
<dbReference type="Pfam" id="PF01032">
    <property type="entry name" value="FecCD"/>
    <property type="match status" value="1"/>
</dbReference>
<evidence type="ECO:0000256" key="2">
    <source>
        <dbReference type="ARBA" id="ARBA00007935"/>
    </source>
</evidence>
<evidence type="ECO:0000256" key="4">
    <source>
        <dbReference type="ARBA" id="ARBA00022475"/>
    </source>
</evidence>
<accession>A0A2W5UKA7</accession>
<dbReference type="Proteomes" id="UP000249432">
    <property type="component" value="Unassembled WGS sequence"/>
</dbReference>
<dbReference type="Gene3D" id="1.10.3470.10">
    <property type="entry name" value="ABC transporter involved in vitamin B12 uptake, BtuC"/>
    <property type="match status" value="1"/>
</dbReference>
<feature type="transmembrane region" description="Helical" evidence="8">
    <location>
        <begin position="7"/>
        <end position="26"/>
    </location>
</feature>
<evidence type="ECO:0000313" key="10">
    <source>
        <dbReference type="Proteomes" id="UP000249432"/>
    </source>
</evidence>
<dbReference type="InterPro" id="IPR000522">
    <property type="entry name" value="ABC_transptr_permease_BtuC"/>
</dbReference>
<feature type="transmembrane region" description="Helical" evidence="8">
    <location>
        <begin position="70"/>
        <end position="88"/>
    </location>
</feature>
<comment type="similarity">
    <text evidence="2">Belongs to the binding-protein-dependent transport system permease family. FecCD subfamily.</text>
</comment>
<dbReference type="InterPro" id="IPR037294">
    <property type="entry name" value="ABC_BtuC-like"/>
</dbReference>
<keyword evidence="4" id="KW-1003">Cell membrane</keyword>
<feature type="transmembrane region" description="Helical" evidence="8">
    <location>
        <begin position="131"/>
        <end position="150"/>
    </location>
</feature>
<keyword evidence="7 8" id="KW-0472">Membrane</keyword>
<feature type="transmembrane region" description="Helical" evidence="8">
    <location>
        <begin position="244"/>
        <end position="276"/>
    </location>
</feature>
<dbReference type="SUPFAM" id="SSF81345">
    <property type="entry name" value="ABC transporter involved in vitamin B12 uptake, BtuC"/>
    <property type="match status" value="1"/>
</dbReference>
<feature type="transmembrane region" description="Helical" evidence="8">
    <location>
        <begin position="156"/>
        <end position="179"/>
    </location>
</feature>
<dbReference type="PANTHER" id="PTHR30472">
    <property type="entry name" value="FERRIC ENTEROBACTIN TRANSPORT SYSTEM PERMEASE PROTEIN"/>
    <property type="match status" value="1"/>
</dbReference>
<evidence type="ECO:0000256" key="5">
    <source>
        <dbReference type="ARBA" id="ARBA00022692"/>
    </source>
</evidence>
<name>A0A2W5UKA7_9CORY</name>
<protein>
    <submittedName>
        <fullName evidence="9">Iron ABC transporter permease</fullName>
    </submittedName>
</protein>
<evidence type="ECO:0000256" key="7">
    <source>
        <dbReference type="ARBA" id="ARBA00023136"/>
    </source>
</evidence>
<dbReference type="FunFam" id="1.10.3470.10:FF:000001">
    <property type="entry name" value="Vitamin B12 ABC transporter permease BtuC"/>
    <property type="match status" value="1"/>
</dbReference>
<comment type="caution">
    <text evidence="9">The sequence shown here is derived from an EMBL/GenBank/DDBJ whole genome shotgun (WGS) entry which is preliminary data.</text>
</comment>